<protein>
    <submittedName>
        <fullName evidence="1">3481_t:CDS:1</fullName>
    </submittedName>
</protein>
<evidence type="ECO:0000313" key="2">
    <source>
        <dbReference type="Proteomes" id="UP000789860"/>
    </source>
</evidence>
<proteinExistence type="predicted"/>
<organism evidence="1 2">
    <name type="scientific">Scutellospora calospora</name>
    <dbReference type="NCBI Taxonomy" id="85575"/>
    <lineage>
        <taxon>Eukaryota</taxon>
        <taxon>Fungi</taxon>
        <taxon>Fungi incertae sedis</taxon>
        <taxon>Mucoromycota</taxon>
        <taxon>Glomeromycotina</taxon>
        <taxon>Glomeromycetes</taxon>
        <taxon>Diversisporales</taxon>
        <taxon>Gigasporaceae</taxon>
        <taxon>Scutellospora</taxon>
    </lineage>
</organism>
<accession>A0ACA9MVA4</accession>
<feature type="non-terminal residue" evidence="1">
    <location>
        <position position="69"/>
    </location>
</feature>
<keyword evidence="2" id="KW-1185">Reference proteome</keyword>
<comment type="caution">
    <text evidence="1">The sequence shown here is derived from an EMBL/GenBank/DDBJ whole genome shotgun (WGS) entry which is preliminary data.</text>
</comment>
<evidence type="ECO:0000313" key="1">
    <source>
        <dbReference type="EMBL" id="CAG8613839.1"/>
    </source>
</evidence>
<dbReference type="Proteomes" id="UP000789860">
    <property type="component" value="Unassembled WGS sequence"/>
</dbReference>
<name>A0ACA9MVA4_9GLOM</name>
<sequence>MNTSEDIIQKCLNERHIEFYEYSRFKHVKLIGEGGYGKVYCATLKNKEITIALKSFKSNNMAIKEVVNE</sequence>
<dbReference type="EMBL" id="CAJVPM010016415">
    <property type="protein sequence ID" value="CAG8613839.1"/>
    <property type="molecule type" value="Genomic_DNA"/>
</dbReference>
<reference evidence="1" key="1">
    <citation type="submission" date="2021-06" db="EMBL/GenBank/DDBJ databases">
        <authorList>
            <person name="Kallberg Y."/>
            <person name="Tangrot J."/>
            <person name="Rosling A."/>
        </authorList>
    </citation>
    <scope>NUCLEOTIDE SEQUENCE</scope>
    <source>
        <strain evidence="1">AU212A</strain>
    </source>
</reference>
<gene>
    <name evidence="1" type="ORF">SCALOS_LOCUS7393</name>
</gene>